<dbReference type="AlphaFoldDB" id="A0A5J5ECY8"/>
<reference evidence="2 4" key="1">
    <citation type="submission" date="2019-09" db="EMBL/GenBank/DDBJ databases">
        <title>Draft genome of the ectomycorrhizal ascomycete Sphaerosporella brunnea.</title>
        <authorList>
            <consortium name="DOE Joint Genome Institute"/>
            <person name="Benucci G.M."/>
            <person name="Marozzi G."/>
            <person name="Antonielli L."/>
            <person name="Sanchez S."/>
            <person name="Marco P."/>
            <person name="Wang X."/>
            <person name="Falini L.B."/>
            <person name="Barry K."/>
            <person name="Haridas S."/>
            <person name="Lipzen A."/>
            <person name="Labutti K."/>
            <person name="Grigoriev I.V."/>
            <person name="Murat C."/>
            <person name="Martin F."/>
            <person name="Albertini E."/>
            <person name="Donnini D."/>
            <person name="Bonito G."/>
        </authorList>
    </citation>
    <scope>NUCLEOTIDE SEQUENCE [LARGE SCALE GENOMIC DNA]</scope>
    <source>
        <strain evidence="2 4">Sb_GMNB300</strain>
    </source>
</reference>
<protein>
    <submittedName>
        <fullName evidence="2">Uncharacterized protein</fullName>
    </submittedName>
</protein>
<name>A0A5J5ECY8_9PEZI</name>
<sequence>MYRSAPLNTHDAEGHLKVLAGPTPEQLPSPLSIPSPASIHKAHLDEAVDAVLRHRVSGEPVTISVASAEEYDSVATYLWYKVRARCELYPSRSRLVKTLGCSVSTSKDWVLAVMPAPSGTHEFLANFIISEIMAAVQSPSFLAAAWPRTVDRSTGRASVSCEYRGERFEIRPDGSLTFRDYEVPWVVVEVANSESTAHIQEKMWTYMLGTLGVIRYGVCLNMFTRAKFNRDIVQPKQHSRWKAMVAVEIRRLRNAGAGGSEVTIKKQAVSNIARRLRKEPDLLCDPEDDLILQRPGKYVLVTISVFSSELTTLPDGTLQRRLSSPVPATPIWPQQSVAGFSIRWKDINHPDLREEMLLTEAFISFDRLHSMVNNEFTAPPTATWQRDSVDISVAPPSPASSSDIDIFSGDDSDDAD</sequence>
<feature type="compositionally biased region" description="Low complexity" evidence="1">
    <location>
        <begin position="391"/>
        <end position="407"/>
    </location>
</feature>
<keyword evidence="4" id="KW-1185">Reference proteome</keyword>
<dbReference type="Proteomes" id="UP000326924">
    <property type="component" value="Unassembled WGS sequence"/>
</dbReference>
<dbReference type="EMBL" id="VXIS01000541">
    <property type="protein sequence ID" value="KAA8892937.1"/>
    <property type="molecule type" value="Genomic_DNA"/>
</dbReference>
<organism evidence="2 4">
    <name type="scientific">Sphaerosporella brunnea</name>
    <dbReference type="NCBI Taxonomy" id="1250544"/>
    <lineage>
        <taxon>Eukaryota</taxon>
        <taxon>Fungi</taxon>
        <taxon>Dikarya</taxon>
        <taxon>Ascomycota</taxon>
        <taxon>Pezizomycotina</taxon>
        <taxon>Pezizomycetes</taxon>
        <taxon>Pezizales</taxon>
        <taxon>Pyronemataceae</taxon>
        <taxon>Sphaerosporella</taxon>
    </lineage>
</organism>
<dbReference type="OrthoDB" id="5445455at2759"/>
<evidence type="ECO:0000256" key="1">
    <source>
        <dbReference type="SAM" id="MobiDB-lite"/>
    </source>
</evidence>
<dbReference type="EMBL" id="VXIS01000541">
    <property type="protein sequence ID" value="KAA8892938.1"/>
    <property type="molecule type" value="Genomic_DNA"/>
</dbReference>
<feature type="region of interest" description="Disordered" evidence="1">
    <location>
        <begin position="391"/>
        <end position="416"/>
    </location>
</feature>
<evidence type="ECO:0000313" key="3">
    <source>
        <dbReference type="EMBL" id="KAA8892938.1"/>
    </source>
</evidence>
<gene>
    <name evidence="2" type="ORF">FN846DRAFT_914663</name>
    <name evidence="3" type="ORF">FN846DRAFT_914664</name>
</gene>
<comment type="caution">
    <text evidence="2">The sequence shown here is derived from an EMBL/GenBank/DDBJ whole genome shotgun (WGS) entry which is preliminary data.</text>
</comment>
<evidence type="ECO:0000313" key="2">
    <source>
        <dbReference type="EMBL" id="KAA8892937.1"/>
    </source>
</evidence>
<proteinExistence type="predicted"/>
<evidence type="ECO:0000313" key="4">
    <source>
        <dbReference type="Proteomes" id="UP000326924"/>
    </source>
</evidence>
<dbReference type="InParanoid" id="A0A5J5ECY8"/>
<accession>A0A5J5ECY8</accession>